<dbReference type="SUPFAM" id="SSF50978">
    <property type="entry name" value="WD40 repeat-like"/>
    <property type="match status" value="1"/>
</dbReference>
<dbReference type="EnsemblPlants" id="AET3Gv20728000.7">
    <property type="protein sequence ID" value="AET3Gv20728000.7"/>
    <property type="gene ID" value="AET3Gv20728000"/>
</dbReference>
<dbReference type="PROSITE" id="PS00678">
    <property type="entry name" value="WD_REPEATS_1"/>
    <property type="match status" value="1"/>
</dbReference>
<dbReference type="PANTHER" id="PTHR22838">
    <property type="entry name" value="WD REPEAT PROTEIN 26-RELATED"/>
    <property type="match status" value="1"/>
</dbReference>
<dbReference type="Gramene" id="AET3Gv20728000.7">
    <property type="protein sequence ID" value="AET3Gv20728000.7"/>
    <property type="gene ID" value="AET3Gv20728000"/>
</dbReference>
<keyword evidence="4" id="KW-0472">Membrane</keyword>
<organism evidence="5 6">
    <name type="scientific">Aegilops tauschii subsp. strangulata</name>
    <name type="common">Goatgrass</name>
    <dbReference type="NCBI Taxonomy" id="200361"/>
    <lineage>
        <taxon>Eukaryota</taxon>
        <taxon>Viridiplantae</taxon>
        <taxon>Streptophyta</taxon>
        <taxon>Embryophyta</taxon>
        <taxon>Tracheophyta</taxon>
        <taxon>Spermatophyta</taxon>
        <taxon>Magnoliopsida</taxon>
        <taxon>Liliopsida</taxon>
        <taxon>Poales</taxon>
        <taxon>Poaceae</taxon>
        <taxon>BOP clade</taxon>
        <taxon>Pooideae</taxon>
        <taxon>Triticodae</taxon>
        <taxon>Triticeae</taxon>
        <taxon>Triticinae</taxon>
        <taxon>Aegilops</taxon>
    </lineage>
</organism>
<reference evidence="5" key="5">
    <citation type="journal article" date="2021" name="G3 (Bethesda)">
        <title>Aegilops tauschii genome assembly Aet v5.0 features greater sequence contiguity and improved annotation.</title>
        <authorList>
            <person name="Wang L."/>
            <person name="Zhu T."/>
            <person name="Rodriguez J.C."/>
            <person name="Deal K.R."/>
            <person name="Dubcovsky J."/>
            <person name="McGuire P.E."/>
            <person name="Lux T."/>
            <person name="Spannagl M."/>
            <person name="Mayer K.F.X."/>
            <person name="Baldrich P."/>
            <person name="Meyers B.C."/>
            <person name="Huo N."/>
            <person name="Gu Y.Q."/>
            <person name="Zhou H."/>
            <person name="Devos K.M."/>
            <person name="Bennetzen J.L."/>
            <person name="Unver T."/>
            <person name="Budak H."/>
            <person name="Gulick P.J."/>
            <person name="Galiba G."/>
            <person name="Kalapos B."/>
            <person name="Nelson D.R."/>
            <person name="Li P."/>
            <person name="You F.M."/>
            <person name="Luo M.C."/>
            <person name="Dvorak J."/>
        </authorList>
    </citation>
    <scope>NUCLEOTIDE SEQUENCE [LARGE SCALE GENOMIC DNA]</scope>
    <source>
        <strain evidence="5">cv. AL8/78</strain>
    </source>
</reference>
<keyword evidence="2" id="KW-0677">Repeat</keyword>
<dbReference type="InterPro" id="IPR001680">
    <property type="entry name" value="WD40_rpt"/>
</dbReference>
<dbReference type="PROSITE" id="PS50082">
    <property type="entry name" value="WD_REPEATS_2"/>
    <property type="match status" value="1"/>
</dbReference>
<evidence type="ECO:0000256" key="2">
    <source>
        <dbReference type="ARBA" id="ARBA00022737"/>
    </source>
</evidence>
<dbReference type="InterPro" id="IPR019775">
    <property type="entry name" value="WD40_repeat_CS"/>
</dbReference>
<reference evidence="5" key="3">
    <citation type="journal article" date="2017" name="Nature">
        <title>Genome sequence of the progenitor of the wheat D genome Aegilops tauschii.</title>
        <authorList>
            <person name="Luo M.C."/>
            <person name="Gu Y.Q."/>
            <person name="Puiu D."/>
            <person name="Wang H."/>
            <person name="Twardziok S.O."/>
            <person name="Deal K.R."/>
            <person name="Huo N."/>
            <person name="Zhu T."/>
            <person name="Wang L."/>
            <person name="Wang Y."/>
            <person name="McGuire P.E."/>
            <person name="Liu S."/>
            <person name="Long H."/>
            <person name="Ramasamy R.K."/>
            <person name="Rodriguez J.C."/>
            <person name="Van S.L."/>
            <person name="Yuan L."/>
            <person name="Wang Z."/>
            <person name="Xia Z."/>
            <person name="Xiao L."/>
            <person name="Anderson O.D."/>
            <person name="Ouyang S."/>
            <person name="Liang Y."/>
            <person name="Zimin A.V."/>
            <person name="Pertea G."/>
            <person name="Qi P."/>
            <person name="Bennetzen J.L."/>
            <person name="Dai X."/>
            <person name="Dawson M.W."/>
            <person name="Muller H.G."/>
            <person name="Kugler K."/>
            <person name="Rivarola-Duarte L."/>
            <person name="Spannagl M."/>
            <person name="Mayer K.F.X."/>
            <person name="Lu F.H."/>
            <person name="Bevan M.W."/>
            <person name="Leroy P."/>
            <person name="Li P."/>
            <person name="You F.M."/>
            <person name="Sun Q."/>
            <person name="Liu Z."/>
            <person name="Lyons E."/>
            <person name="Wicker T."/>
            <person name="Salzberg S.L."/>
            <person name="Devos K.M."/>
            <person name="Dvorak J."/>
        </authorList>
    </citation>
    <scope>NUCLEOTIDE SEQUENCE [LARGE SCALE GENOMIC DNA]</scope>
    <source>
        <strain evidence="5">cv. AL8/78</strain>
    </source>
</reference>
<name>A0A453FNJ9_AEGTS</name>
<reference evidence="5" key="4">
    <citation type="submission" date="2019-03" db="UniProtKB">
        <authorList>
            <consortium name="EnsemblPlants"/>
        </authorList>
    </citation>
    <scope>IDENTIFICATION</scope>
</reference>
<sequence length="245" mass="27241">SSSAHSTPSNSGRWFASPTTFSEADSWSSIRDLRSNSGKLSRTLSVSSKHSEPERHVRFAEPAYSFVGMHCIFDNCKASVTVLQFGRTNSDLLAYGSSDGSLTVCQVSEPPSVLQKLTGHSKDITDFDFSSNNQYIASCSMDKTVRVWEISKGTCIRVVYGVSSQLCICFHPVNNNLLLVGNANREINVNFLPCRSYNLYTIVCFCICCLLAGPLINFLLCNNKKNDVCLFWYLSVKMMYLLSVK</sequence>
<keyword evidence="4" id="KW-0812">Transmembrane</keyword>
<evidence type="ECO:0000313" key="5">
    <source>
        <dbReference type="EnsemblPlants" id="AET3Gv20728000.7"/>
    </source>
</evidence>
<accession>A0A453FNJ9</accession>
<evidence type="ECO:0000256" key="1">
    <source>
        <dbReference type="ARBA" id="ARBA00022574"/>
    </source>
</evidence>
<dbReference type="SMART" id="SM00320">
    <property type="entry name" value="WD40"/>
    <property type="match status" value="3"/>
</dbReference>
<reference evidence="6" key="1">
    <citation type="journal article" date="2014" name="Science">
        <title>Ancient hybridizations among the ancestral genomes of bread wheat.</title>
        <authorList>
            <consortium name="International Wheat Genome Sequencing Consortium,"/>
            <person name="Marcussen T."/>
            <person name="Sandve S.R."/>
            <person name="Heier L."/>
            <person name="Spannagl M."/>
            <person name="Pfeifer M."/>
            <person name="Jakobsen K.S."/>
            <person name="Wulff B.B."/>
            <person name="Steuernagel B."/>
            <person name="Mayer K.F."/>
            <person name="Olsen O.A."/>
        </authorList>
    </citation>
    <scope>NUCLEOTIDE SEQUENCE [LARGE SCALE GENOMIC DNA]</scope>
    <source>
        <strain evidence="6">cv. AL8/78</strain>
    </source>
</reference>
<dbReference type="InterPro" id="IPR051350">
    <property type="entry name" value="WD_repeat-ST_regulator"/>
</dbReference>
<keyword evidence="1 3" id="KW-0853">WD repeat</keyword>
<dbReference type="GO" id="GO:1990841">
    <property type="term" value="F:promoter-specific chromatin binding"/>
    <property type="evidence" value="ECO:0007669"/>
    <property type="project" value="TreeGrafter"/>
</dbReference>
<dbReference type="Pfam" id="PF00400">
    <property type="entry name" value="WD40"/>
    <property type="match status" value="1"/>
</dbReference>
<dbReference type="InterPro" id="IPR015943">
    <property type="entry name" value="WD40/YVTN_repeat-like_dom_sf"/>
</dbReference>
<dbReference type="PANTHER" id="PTHR22838:SF4">
    <property type="entry name" value="WD REPEAT-CONTAINING PROTEIN 13"/>
    <property type="match status" value="1"/>
</dbReference>
<reference evidence="6" key="2">
    <citation type="journal article" date="2017" name="Nat. Plants">
        <title>The Aegilops tauschii genome reveals multiple impacts of transposons.</title>
        <authorList>
            <person name="Zhao G."/>
            <person name="Zou C."/>
            <person name="Li K."/>
            <person name="Wang K."/>
            <person name="Li T."/>
            <person name="Gao L."/>
            <person name="Zhang X."/>
            <person name="Wang H."/>
            <person name="Yang Z."/>
            <person name="Liu X."/>
            <person name="Jiang W."/>
            <person name="Mao L."/>
            <person name="Kong X."/>
            <person name="Jiao Y."/>
            <person name="Jia J."/>
        </authorList>
    </citation>
    <scope>NUCLEOTIDE SEQUENCE [LARGE SCALE GENOMIC DNA]</scope>
    <source>
        <strain evidence="6">cv. AL8/78</strain>
    </source>
</reference>
<evidence type="ECO:0000256" key="3">
    <source>
        <dbReference type="PROSITE-ProRule" id="PRU00221"/>
    </source>
</evidence>
<feature type="transmembrane region" description="Helical" evidence="4">
    <location>
        <begin position="197"/>
        <end position="221"/>
    </location>
</feature>
<dbReference type="GO" id="GO:0005634">
    <property type="term" value="C:nucleus"/>
    <property type="evidence" value="ECO:0007669"/>
    <property type="project" value="TreeGrafter"/>
</dbReference>
<dbReference type="InterPro" id="IPR036322">
    <property type="entry name" value="WD40_repeat_dom_sf"/>
</dbReference>
<dbReference type="Proteomes" id="UP000015105">
    <property type="component" value="Chromosome 3D"/>
</dbReference>
<dbReference type="PROSITE" id="PS50294">
    <property type="entry name" value="WD_REPEATS_REGION"/>
    <property type="match status" value="1"/>
</dbReference>
<keyword evidence="6" id="KW-1185">Reference proteome</keyword>
<evidence type="ECO:0000256" key="4">
    <source>
        <dbReference type="SAM" id="Phobius"/>
    </source>
</evidence>
<dbReference type="AlphaFoldDB" id="A0A453FNJ9"/>
<evidence type="ECO:0000313" key="6">
    <source>
        <dbReference type="Proteomes" id="UP000015105"/>
    </source>
</evidence>
<protein>
    <submittedName>
        <fullName evidence="5">Uncharacterized protein</fullName>
    </submittedName>
</protein>
<proteinExistence type="predicted"/>
<dbReference type="Gene3D" id="2.130.10.10">
    <property type="entry name" value="YVTN repeat-like/Quinoprotein amine dehydrogenase"/>
    <property type="match status" value="1"/>
</dbReference>
<keyword evidence="4" id="KW-1133">Transmembrane helix</keyword>
<feature type="repeat" description="WD" evidence="3">
    <location>
        <begin position="117"/>
        <end position="158"/>
    </location>
</feature>